<dbReference type="PROSITE" id="PS01011">
    <property type="entry name" value="FOLYLPOLYGLU_SYNT_1"/>
    <property type="match status" value="1"/>
</dbReference>
<dbReference type="Pfam" id="PF02875">
    <property type="entry name" value="Mur_ligase_C"/>
    <property type="match status" value="1"/>
</dbReference>
<dbReference type="InterPro" id="IPR004101">
    <property type="entry name" value="Mur_ligase_C"/>
</dbReference>
<comment type="similarity">
    <text evidence="1 10">Belongs to the folylpolyglutamate synthase family.</text>
</comment>
<dbReference type="Gene3D" id="3.40.1190.10">
    <property type="entry name" value="Mur-like, catalytic domain"/>
    <property type="match status" value="1"/>
</dbReference>
<evidence type="ECO:0000256" key="7">
    <source>
        <dbReference type="ARBA" id="ARBA00022842"/>
    </source>
</evidence>
<evidence type="ECO:0000313" key="13">
    <source>
        <dbReference type="EMBL" id="MBW6410041.1"/>
    </source>
</evidence>
<reference evidence="13 14" key="1">
    <citation type="submission" date="2021-07" db="EMBL/GenBank/DDBJ databases">
        <title>Clostridium weizhouense sp. nov., an anaerobic bacterium isolated from activated sludge of Petroleum wastewater.</title>
        <authorList>
            <person name="Li Q."/>
        </authorList>
    </citation>
    <scope>NUCLEOTIDE SEQUENCE [LARGE SCALE GENOMIC DNA]</scope>
    <source>
        <strain evidence="13 14">YB-6</strain>
    </source>
</reference>
<gene>
    <name evidence="13" type="ORF">KYD98_08045</name>
</gene>
<keyword evidence="5 10" id="KW-0547">Nucleotide-binding</keyword>
<evidence type="ECO:0000256" key="2">
    <source>
        <dbReference type="ARBA" id="ARBA00013025"/>
    </source>
</evidence>
<dbReference type="PANTHER" id="PTHR11136:SF0">
    <property type="entry name" value="DIHYDROFOLATE SYNTHETASE-RELATED"/>
    <property type="match status" value="1"/>
</dbReference>
<dbReference type="InterPro" id="IPR036565">
    <property type="entry name" value="Mur-like_cat_sf"/>
</dbReference>
<dbReference type="Proteomes" id="UP001519921">
    <property type="component" value="Unassembled WGS sequence"/>
</dbReference>
<dbReference type="EC" id="6.3.2.17" evidence="2"/>
<evidence type="ECO:0000256" key="6">
    <source>
        <dbReference type="ARBA" id="ARBA00022840"/>
    </source>
</evidence>
<dbReference type="InterPro" id="IPR001645">
    <property type="entry name" value="Folylpolyglutamate_synth"/>
</dbReference>
<evidence type="ECO:0000259" key="12">
    <source>
        <dbReference type="Pfam" id="PF08245"/>
    </source>
</evidence>
<dbReference type="SUPFAM" id="SSF53244">
    <property type="entry name" value="MurD-like peptide ligases, peptide-binding domain"/>
    <property type="match status" value="1"/>
</dbReference>
<dbReference type="Gene3D" id="3.90.190.20">
    <property type="entry name" value="Mur ligase, C-terminal domain"/>
    <property type="match status" value="1"/>
</dbReference>
<organism evidence="13 14">
    <name type="scientific">Clostridium weizhouense</name>
    <dbReference type="NCBI Taxonomy" id="2859781"/>
    <lineage>
        <taxon>Bacteria</taxon>
        <taxon>Bacillati</taxon>
        <taxon>Bacillota</taxon>
        <taxon>Clostridia</taxon>
        <taxon>Eubacteriales</taxon>
        <taxon>Clostridiaceae</taxon>
        <taxon>Clostridium</taxon>
    </lineage>
</organism>
<evidence type="ECO:0000256" key="4">
    <source>
        <dbReference type="ARBA" id="ARBA00022723"/>
    </source>
</evidence>
<dbReference type="SUPFAM" id="SSF53623">
    <property type="entry name" value="MurD-like peptide ligases, catalytic domain"/>
    <property type="match status" value="1"/>
</dbReference>
<evidence type="ECO:0000256" key="3">
    <source>
        <dbReference type="ARBA" id="ARBA00022598"/>
    </source>
</evidence>
<comment type="catalytic activity">
    <reaction evidence="9">
        <text>(6S)-5,6,7,8-tetrahydrofolyl-(gamma-L-Glu)(n) + L-glutamate + ATP = (6S)-5,6,7,8-tetrahydrofolyl-(gamma-L-Glu)(n+1) + ADP + phosphate + H(+)</text>
        <dbReference type="Rhea" id="RHEA:10580"/>
        <dbReference type="Rhea" id="RHEA-COMP:14738"/>
        <dbReference type="Rhea" id="RHEA-COMP:14740"/>
        <dbReference type="ChEBI" id="CHEBI:15378"/>
        <dbReference type="ChEBI" id="CHEBI:29985"/>
        <dbReference type="ChEBI" id="CHEBI:30616"/>
        <dbReference type="ChEBI" id="CHEBI:43474"/>
        <dbReference type="ChEBI" id="CHEBI:141005"/>
        <dbReference type="ChEBI" id="CHEBI:456216"/>
        <dbReference type="EC" id="6.3.2.17"/>
    </reaction>
</comment>
<evidence type="ECO:0000256" key="5">
    <source>
        <dbReference type="ARBA" id="ARBA00022741"/>
    </source>
</evidence>
<dbReference type="InterPro" id="IPR013221">
    <property type="entry name" value="Mur_ligase_cen"/>
</dbReference>
<keyword evidence="6 10" id="KW-0067">ATP-binding</keyword>
<dbReference type="EMBL" id="JAHXPT010000005">
    <property type="protein sequence ID" value="MBW6410041.1"/>
    <property type="molecule type" value="Genomic_DNA"/>
</dbReference>
<dbReference type="InterPro" id="IPR018109">
    <property type="entry name" value="Folylpolyglutamate_synth_CS"/>
</dbReference>
<keyword evidence="14" id="KW-1185">Reference proteome</keyword>
<dbReference type="NCBIfam" id="TIGR01499">
    <property type="entry name" value="folC"/>
    <property type="match status" value="1"/>
</dbReference>
<comment type="caution">
    <text evidence="13">The sequence shown here is derived from an EMBL/GenBank/DDBJ whole genome shotgun (WGS) entry which is preliminary data.</text>
</comment>
<dbReference type="PANTHER" id="PTHR11136">
    <property type="entry name" value="FOLYLPOLYGLUTAMATE SYNTHASE-RELATED"/>
    <property type="match status" value="1"/>
</dbReference>
<protein>
    <recommendedName>
        <fullName evidence="2">tetrahydrofolate synthase</fullName>
        <ecNumber evidence="2">6.3.2.17</ecNumber>
    </recommendedName>
    <alternativeName>
        <fullName evidence="8">Tetrahydrofolylpolyglutamate synthase</fullName>
    </alternativeName>
</protein>
<evidence type="ECO:0000256" key="1">
    <source>
        <dbReference type="ARBA" id="ARBA00008276"/>
    </source>
</evidence>
<proteinExistence type="inferred from homology"/>
<evidence type="ECO:0000256" key="8">
    <source>
        <dbReference type="ARBA" id="ARBA00030592"/>
    </source>
</evidence>
<name>A0ABS7AQT6_9CLOT</name>
<dbReference type="RefSeq" id="WP_219779100.1">
    <property type="nucleotide sequence ID" value="NZ_JAHXPT010000005.1"/>
</dbReference>
<evidence type="ECO:0000256" key="10">
    <source>
        <dbReference type="PIRNR" id="PIRNR001563"/>
    </source>
</evidence>
<evidence type="ECO:0000256" key="9">
    <source>
        <dbReference type="ARBA" id="ARBA00047493"/>
    </source>
</evidence>
<keyword evidence="7" id="KW-0460">Magnesium</keyword>
<evidence type="ECO:0000259" key="11">
    <source>
        <dbReference type="Pfam" id="PF02875"/>
    </source>
</evidence>
<dbReference type="Pfam" id="PF08245">
    <property type="entry name" value="Mur_ligase_M"/>
    <property type="match status" value="1"/>
</dbReference>
<dbReference type="PROSITE" id="PS01012">
    <property type="entry name" value="FOLYLPOLYGLU_SYNT_2"/>
    <property type="match status" value="1"/>
</dbReference>
<accession>A0ABS7AQT6</accession>
<keyword evidence="4" id="KW-0479">Metal-binding</keyword>
<feature type="domain" description="Mur ligase central" evidence="12">
    <location>
        <begin position="44"/>
        <end position="270"/>
    </location>
</feature>
<dbReference type="InterPro" id="IPR036615">
    <property type="entry name" value="Mur_ligase_C_dom_sf"/>
</dbReference>
<sequence>MNYNEAMNYLSSVGRFGSNYGLKRTYRLLEILGEPQKKLKLVHIAGTNGKGSTTAMITNMLMGLGYRVGMYTSPYLEEFEERIQINGVNIKKDSLAKLMSVVKEAVDQVIEEGYEHPTEFEILTSLMYLYYYEEKVDYAVIEVGLGGELDSTNVIIPVVSVITSISMDHMNILGNSLGEIATQKAGIIKENIPVIVYPQKEEAKNAILNKAKQLNSKVYEVFKDSGRFIRMISEEKVYQEVEVTGLRNKYKVKLPLIGEHQILNLSVALTTIEVLCEREKINLDKILIEKSIENVIWKGRLEVLRTNPLLLIDGAHNIDGIKMLRKNIEKYFKYNKLYLLLGVLADKQVEEMIKEITPLAYKVYALTPHSERAELSEELKKEILKYNKNTIALEDYEEAYKSVLNEASNDDMILISGSLYMVGDMRKIINNMIN</sequence>
<evidence type="ECO:0000313" key="14">
    <source>
        <dbReference type="Proteomes" id="UP001519921"/>
    </source>
</evidence>
<keyword evidence="3 10" id="KW-0436">Ligase</keyword>
<feature type="domain" description="Mur ligase C-terminal" evidence="11">
    <location>
        <begin position="299"/>
        <end position="418"/>
    </location>
</feature>
<dbReference type="PIRSF" id="PIRSF001563">
    <property type="entry name" value="Folylpolyglu_synth"/>
    <property type="match status" value="1"/>
</dbReference>